<feature type="transmembrane region" description="Helical" evidence="6">
    <location>
        <begin position="62"/>
        <end position="84"/>
    </location>
</feature>
<evidence type="ECO:0000313" key="8">
    <source>
        <dbReference type="Proteomes" id="UP000218887"/>
    </source>
</evidence>
<proteinExistence type="inferred from homology"/>
<comment type="subcellular location">
    <subcellularLocation>
        <location evidence="1">Membrane</location>
        <topology evidence="1">Multi-pass membrane protein</topology>
    </subcellularLocation>
</comment>
<evidence type="ECO:0000256" key="2">
    <source>
        <dbReference type="ARBA" id="ARBA00009773"/>
    </source>
</evidence>
<evidence type="ECO:0000256" key="6">
    <source>
        <dbReference type="SAM" id="Phobius"/>
    </source>
</evidence>
<dbReference type="EMBL" id="NPOA01000004">
    <property type="protein sequence ID" value="PAV30400.1"/>
    <property type="molecule type" value="Genomic_DNA"/>
</dbReference>
<dbReference type="InterPro" id="IPR014227">
    <property type="entry name" value="YtvI-like"/>
</dbReference>
<accession>A0A2A2IGX4</accession>
<dbReference type="NCBIfam" id="TIGR02872">
    <property type="entry name" value="spore_ytvI"/>
    <property type="match status" value="1"/>
</dbReference>
<feature type="transmembrane region" description="Helical" evidence="6">
    <location>
        <begin position="32"/>
        <end position="50"/>
    </location>
</feature>
<comment type="caution">
    <text evidence="7">The sequence shown here is derived from an EMBL/GenBank/DDBJ whole genome shotgun (WGS) entry which is preliminary data.</text>
</comment>
<gene>
    <name evidence="7" type="primary">ytvI</name>
    <name evidence="7" type="ORF">CIL05_07975</name>
</gene>
<evidence type="ECO:0000256" key="1">
    <source>
        <dbReference type="ARBA" id="ARBA00004141"/>
    </source>
</evidence>
<evidence type="ECO:0000256" key="3">
    <source>
        <dbReference type="ARBA" id="ARBA00022692"/>
    </source>
</evidence>
<reference evidence="7 8" key="1">
    <citation type="submission" date="2017-08" db="EMBL/GenBank/DDBJ databases">
        <title>Virgibacillus indicus sp. nov. and Virgibacillus profoundi sp. nov, two moderately halophilic bacteria isolated from marine sediment by using the Microfluidic Streak Plate.</title>
        <authorList>
            <person name="Xu B."/>
            <person name="Hu B."/>
            <person name="Wang J."/>
            <person name="Zhu Y."/>
            <person name="Huang L."/>
            <person name="Du W."/>
            <person name="Huang Y."/>
        </authorList>
    </citation>
    <scope>NUCLEOTIDE SEQUENCE [LARGE SCALE GENOMIC DNA]</scope>
    <source>
        <strain evidence="7 8">IO3-P3-H5</strain>
    </source>
</reference>
<feature type="transmembrane region" description="Helical" evidence="6">
    <location>
        <begin position="6"/>
        <end position="25"/>
    </location>
</feature>
<dbReference type="GO" id="GO:0016020">
    <property type="term" value="C:membrane"/>
    <property type="evidence" value="ECO:0007669"/>
    <property type="project" value="UniProtKB-SubCell"/>
</dbReference>
<protein>
    <submittedName>
        <fullName evidence="7">Sporulation integral membrane protein YtvI</fullName>
    </submittedName>
</protein>
<sequence length="368" mass="41216">MYKPLFYQLIRLLFVIVTILFIYFFAKYSMIYLFPILIAVTLSYFINPAVSFFENKLKFPRPIATITILVFIFSTIAGVIIFIIQELIQGTAYLAEVIPIHFHRFISAVEEIFHATILPFYHKIVAFFHSLDPSQQSSISDNIEQFTSNIASSGAALLQDLILIIPAILSALPNSVTVFMFIILATFFITNDWYSLNQTLKKIIPVSAGKSINHVFFQLKKALTGFIKAQAILISITAGIIFLGLLFLQVDHAFTIALMASAVDILPLIGTGIIFIPWIIYLFITANYSMTISLAILYMLIVVVRQLLEPKILSSSIGLNPLAALIALFLGIQLWGIVGLFLAPFLLVIINAFYQAGLIKQLWSFIKG</sequence>
<feature type="transmembrane region" description="Helical" evidence="6">
    <location>
        <begin position="255"/>
        <end position="280"/>
    </location>
</feature>
<feature type="transmembrane region" description="Helical" evidence="6">
    <location>
        <begin position="229"/>
        <end position="248"/>
    </location>
</feature>
<keyword evidence="8" id="KW-1185">Reference proteome</keyword>
<keyword evidence="5 6" id="KW-0472">Membrane</keyword>
<dbReference type="PANTHER" id="PTHR21716:SF68">
    <property type="entry name" value="TRANSPORT PROTEIN YTVI-RELATED"/>
    <property type="match status" value="1"/>
</dbReference>
<dbReference type="Pfam" id="PF01594">
    <property type="entry name" value="AI-2E_transport"/>
    <property type="match status" value="1"/>
</dbReference>
<keyword evidence="4 6" id="KW-1133">Transmembrane helix</keyword>
<dbReference type="Proteomes" id="UP000218887">
    <property type="component" value="Unassembled WGS sequence"/>
</dbReference>
<evidence type="ECO:0000256" key="4">
    <source>
        <dbReference type="ARBA" id="ARBA00022989"/>
    </source>
</evidence>
<keyword evidence="3 6" id="KW-0812">Transmembrane</keyword>
<dbReference type="InterPro" id="IPR002549">
    <property type="entry name" value="AI-2E-like"/>
</dbReference>
<feature type="transmembrane region" description="Helical" evidence="6">
    <location>
        <begin position="286"/>
        <end position="304"/>
    </location>
</feature>
<evidence type="ECO:0000313" key="7">
    <source>
        <dbReference type="EMBL" id="PAV30400.1"/>
    </source>
</evidence>
<comment type="similarity">
    <text evidence="2">Belongs to the autoinducer-2 exporter (AI-2E) (TC 2.A.86) family.</text>
</comment>
<evidence type="ECO:0000256" key="5">
    <source>
        <dbReference type="ARBA" id="ARBA00023136"/>
    </source>
</evidence>
<name>A0A2A2IGX4_9BACI</name>
<dbReference type="RefSeq" id="WP_095655002.1">
    <property type="nucleotide sequence ID" value="NZ_NPOA01000004.1"/>
</dbReference>
<dbReference type="OrthoDB" id="9774361at2"/>
<feature type="transmembrane region" description="Helical" evidence="6">
    <location>
        <begin position="161"/>
        <end position="189"/>
    </location>
</feature>
<dbReference type="AlphaFoldDB" id="A0A2A2IGX4"/>
<organism evidence="7 8">
    <name type="scientific">Virgibacillus profundi</name>
    <dbReference type="NCBI Taxonomy" id="2024555"/>
    <lineage>
        <taxon>Bacteria</taxon>
        <taxon>Bacillati</taxon>
        <taxon>Bacillota</taxon>
        <taxon>Bacilli</taxon>
        <taxon>Bacillales</taxon>
        <taxon>Bacillaceae</taxon>
        <taxon>Virgibacillus</taxon>
    </lineage>
</organism>
<dbReference type="GO" id="GO:0055085">
    <property type="term" value="P:transmembrane transport"/>
    <property type="evidence" value="ECO:0007669"/>
    <property type="project" value="TreeGrafter"/>
</dbReference>
<dbReference type="PANTHER" id="PTHR21716">
    <property type="entry name" value="TRANSMEMBRANE PROTEIN"/>
    <property type="match status" value="1"/>
</dbReference>